<evidence type="ECO:0000313" key="3">
    <source>
        <dbReference type="Proteomes" id="UP000886523"/>
    </source>
</evidence>
<evidence type="ECO:0000256" key="1">
    <source>
        <dbReference type="SAM" id="MobiDB-lite"/>
    </source>
</evidence>
<gene>
    <name evidence="2" type="ORF">BS47DRAFT_1347835</name>
</gene>
<comment type="caution">
    <text evidence="2">The sequence shown here is derived from an EMBL/GenBank/DDBJ whole genome shotgun (WGS) entry which is preliminary data.</text>
</comment>
<accession>A0A9P6DTF9</accession>
<sequence>MNPPQNDNPPATRDPRATMCQTKTRSNTKPYEPRTYYRECVGLYKVITSTTCQTSSPSCQTRAANATRPDTSARQNPGMGTHDPRPQAPQTCHTPASAGLW</sequence>
<protein>
    <submittedName>
        <fullName evidence="2">Uncharacterized protein</fullName>
    </submittedName>
</protein>
<name>A0A9P6DTF9_9AGAM</name>
<organism evidence="2 3">
    <name type="scientific">Hydnum rufescens UP504</name>
    <dbReference type="NCBI Taxonomy" id="1448309"/>
    <lineage>
        <taxon>Eukaryota</taxon>
        <taxon>Fungi</taxon>
        <taxon>Dikarya</taxon>
        <taxon>Basidiomycota</taxon>
        <taxon>Agaricomycotina</taxon>
        <taxon>Agaricomycetes</taxon>
        <taxon>Cantharellales</taxon>
        <taxon>Hydnaceae</taxon>
        <taxon>Hydnum</taxon>
    </lineage>
</organism>
<dbReference type="Proteomes" id="UP000886523">
    <property type="component" value="Unassembled WGS sequence"/>
</dbReference>
<dbReference type="EMBL" id="MU129014">
    <property type="protein sequence ID" value="KAF9510534.1"/>
    <property type="molecule type" value="Genomic_DNA"/>
</dbReference>
<evidence type="ECO:0000313" key="2">
    <source>
        <dbReference type="EMBL" id="KAF9510534.1"/>
    </source>
</evidence>
<keyword evidence="3" id="KW-1185">Reference proteome</keyword>
<reference evidence="2" key="1">
    <citation type="journal article" date="2020" name="Nat. Commun.">
        <title>Large-scale genome sequencing of mycorrhizal fungi provides insights into the early evolution of symbiotic traits.</title>
        <authorList>
            <person name="Miyauchi S."/>
            <person name="Kiss E."/>
            <person name="Kuo A."/>
            <person name="Drula E."/>
            <person name="Kohler A."/>
            <person name="Sanchez-Garcia M."/>
            <person name="Morin E."/>
            <person name="Andreopoulos B."/>
            <person name="Barry K.W."/>
            <person name="Bonito G."/>
            <person name="Buee M."/>
            <person name="Carver A."/>
            <person name="Chen C."/>
            <person name="Cichocki N."/>
            <person name="Clum A."/>
            <person name="Culley D."/>
            <person name="Crous P.W."/>
            <person name="Fauchery L."/>
            <person name="Girlanda M."/>
            <person name="Hayes R.D."/>
            <person name="Keri Z."/>
            <person name="LaButti K."/>
            <person name="Lipzen A."/>
            <person name="Lombard V."/>
            <person name="Magnuson J."/>
            <person name="Maillard F."/>
            <person name="Murat C."/>
            <person name="Nolan M."/>
            <person name="Ohm R.A."/>
            <person name="Pangilinan J."/>
            <person name="Pereira M.F."/>
            <person name="Perotto S."/>
            <person name="Peter M."/>
            <person name="Pfister S."/>
            <person name="Riley R."/>
            <person name="Sitrit Y."/>
            <person name="Stielow J.B."/>
            <person name="Szollosi G."/>
            <person name="Zifcakova L."/>
            <person name="Stursova M."/>
            <person name="Spatafora J.W."/>
            <person name="Tedersoo L."/>
            <person name="Vaario L.M."/>
            <person name="Yamada A."/>
            <person name="Yan M."/>
            <person name="Wang P."/>
            <person name="Xu J."/>
            <person name="Bruns T."/>
            <person name="Baldrian P."/>
            <person name="Vilgalys R."/>
            <person name="Dunand C."/>
            <person name="Henrissat B."/>
            <person name="Grigoriev I.V."/>
            <person name="Hibbett D."/>
            <person name="Nagy L.G."/>
            <person name="Martin F.M."/>
        </authorList>
    </citation>
    <scope>NUCLEOTIDE SEQUENCE</scope>
    <source>
        <strain evidence="2">UP504</strain>
    </source>
</reference>
<feature type="compositionally biased region" description="Polar residues" evidence="1">
    <location>
        <begin position="62"/>
        <end position="75"/>
    </location>
</feature>
<dbReference type="AlphaFoldDB" id="A0A9P6DTF9"/>
<feature type="region of interest" description="Disordered" evidence="1">
    <location>
        <begin position="52"/>
        <end position="101"/>
    </location>
</feature>
<feature type="compositionally biased region" description="Low complexity" evidence="1">
    <location>
        <begin position="52"/>
        <end position="61"/>
    </location>
</feature>
<proteinExistence type="predicted"/>
<feature type="compositionally biased region" description="Polar residues" evidence="1">
    <location>
        <begin position="19"/>
        <end position="29"/>
    </location>
</feature>
<feature type="region of interest" description="Disordered" evidence="1">
    <location>
        <begin position="1"/>
        <end position="32"/>
    </location>
</feature>